<organism evidence="2 3">
    <name type="scientific">Saitozyma podzolica</name>
    <dbReference type="NCBI Taxonomy" id="1890683"/>
    <lineage>
        <taxon>Eukaryota</taxon>
        <taxon>Fungi</taxon>
        <taxon>Dikarya</taxon>
        <taxon>Basidiomycota</taxon>
        <taxon>Agaricomycotina</taxon>
        <taxon>Tremellomycetes</taxon>
        <taxon>Tremellales</taxon>
        <taxon>Trimorphomycetaceae</taxon>
        <taxon>Saitozyma</taxon>
    </lineage>
</organism>
<dbReference type="EMBL" id="RSCD01000025">
    <property type="protein sequence ID" value="RSH82945.1"/>
    <property type="molecule type" value="Genomic_DNA"/>
</dbReference>
<dbReference type="Pfam" id="PF13391">
    <property type="entry name" value="HNH_2"/>
    <property type="match status" value="1"/>
</dbReference>
<comment type="caution">
    <text evidence="2">The sequence shown here is derived from an EMBL/GenBank/DDBJ whole genome shotgun (WGS) entry which is preliminary data.</text>
</comment>
<evidence type="ECO:0000259" key="1">
    <source>
        <dbReference type="Pfam" id="PF13391"/>
    </source>
</evidence>
<evidence type="ECO:0000313" key="2">
    <source>
        <dbReference type="EMBL" id="RSH82945.1"/>
    </source>
</evidence>
<protein>
    <recommendedName>
        <fullName evidence="1">HNH nuclease domain-containing protein</fullName>
    </recommendedName>
</protein>
<sequence length="431" mass="48152">MADDYVSYTMASSKWRRSGFVEIVSAYETPIASFPISFLETCGDNTWHYIDHVVSLVIEVDTQHPGGVVDADGLPVNSSDAPVAGSFRYLEQGKNTDIVFARGPEYFSHTIAPTGIEESTRSMSSYASRSRPDQAGFREELLIRDGACLLTNEVSSLVCDAAHIVPQSRPDVYKELQGDSYGMFEASAGLLLQKTYHKSYDALKWSLYQKGDTYYVHYFNPDNDTQRSFNGKAIPPERFRYLDKPDPVLIAWHYTQAVRMRIRGHSVGMWSAPWPEPTNFVFDISAAFFVAIRKRVEALLAHIKPTKVIAHNPLFAAEILLYLMKARNRQYKDVKDIEFADDERARGIKAHSQVIVMLSSRTAASSRSPAGRSPIQFAKGPQDAVIAAEAWIGCFPSSMVEPEALDAMRRDEMLCNFGTMVDVGEGVTTLL</sequence>
<name>A0A427XW53_9TREE</name>
<dbReference type="AlphaFoldDB" id="A0A427XW53"/>
<feature type="domain" description="HNH nuclease" evidence="1">
    <location>
        <begin position="148"/>
        <end position="206"/>
    </location>
</feature>
<dbReference type="STRING" id="1890683.A0A427XW53"/>
<reference evidence="2 3" key="1">
    <citation type="submission" date="2018-11" db="EMBL/GenBank/DDBJ databases">
        <title>Genome sequence of Saitozyma podzolica DSM 27192.</title>
        <authorList>
            <person name="Aliyu H."/>
            <person name="Gorte O."/>
            <person name="Ochsenreither K."/>
        </authorList>
    </citation>
    <scope>NUCLEOTIDE SEQUENCE [LARGE SCALE GENOMIC DNA]</scope>
    <source>
        <strain evidence="2 3">DSM 27192</strain>
    </source>
</reference>
<gene>
    <name evidence="2" type="ORF">EHS25_005654</name>
</gene>
<evidence type="ECO:0000313" key="3">
    <source>
        <dbReference type="Proteomes" id="UP000279259"/>
    </source>
</evidence>
<dbReference type="OrthoDB" id="3433692at2759"/>
<accession>A0A427XW53</accession>
<dbReference type="Proteomes" id="UP000279259">
    <property type="component" value="Unassembled WGS sequence"/>
</dbReference>
<proteinExistence type="predicted"/>
<dbReference type="InterPro" id="IPR003615">
    <property type="entry name" value="HNH_nuc"/>
</dbReference>
<keyword evidence="3" id="KW-1185">Reference proteome</keyword>